<feature type="binding site" evidence="5">
    <location>
        <position position="202"/>
    </location>
    <ligand>
        <name>FMN</name>
        <dbReference type="ChEBI" id="CHEBI:58210"/>
    </ligand>
</feature>
<evidence type="ECO:0000313" key="9">
    <source>
        <dbReference type="Proteomes" id="UP000738349"/>
    </source>
</evidence>
<dbReference type="PROSITE" id="PS51349">
    <property type="entry name" value="FMN_HYDROXY_ACID_DH_2"/>
    <property type="match status" value="1"/>
</dbReference>
<evidence type="ECO:0000256" key="5">
    <source>
        <dbReference type="PIRSR" id="PIRSR000138-2"/>
    </source>
</evidence>
<dbReference type="Proteomes" id="UP000738349">
    <property type="component" value="Unassembled WGS sequence"/>
</dbReference>
<protein>
    <submittedName>
        <fullName evidence="8">S-2-hydroxy-acid oxidase</fullName>
    </submittedName>
</protein>
<feature type="chain" id="PRO_5040109052" evidence="6">
    <location>
        <begin position="16"/>
        <end position="384"/>
    </location>
</feature>
<dbReference type="InterPro" id="IPR000262">
    <property type="entry name" value="FMN-dep_DH"/>
</dbReference>
<sequence>MRSLNLLLFSSMSLAARPFLNEPDTGIEEALPLKNGSLPPLDRLLGLPDFDYVARHVMGPSEYGYVRHGAGSEGSYRNNLEAFSSFRFRPRVMVDITDIDASLNTSILGREFAAPFFISPFASAGLANEVAERGLVEAAGNHDLLYIASQTSSLSMEEIAASKRNASQVIWQQVSLSSLDSDSPRKLFKQIEKAGMKAIVLTVDSAGDRTGYRPRRLLPDTNISRDPRYTFMTWKYYKQLQKMTRLPIIPKGIQTVEDARKAIQIGAPAIFLSNHGARSVDGSPSPVEIAWEIYQKDPNIFKEIEVYADGGVRYGTDVLKLLALGVRAVGLGRPFFYANLYGTEGVDKAMTLLTREITSAGANIGLSDIQDIDPSYLTSNQWGI</sequence>
<accession>A0A9P9IRY4</accession>
<proteinExistence type="inferred from homology"/>
<evidence type="ECO:0000259" key="7">
    <source>
        <dbReference type="PROSITE" id="PS51349"/>
    </source>
</evidence>
<comment type="similarity">
    <text evidence="3">Belongs to the FMN-dependent alpha-hydroxy acid dehydrogenase family.</text>
</comment>
<dbReference type="GO" id="GO:0010181">
    <property type="term" value="F:FMN binding"/>
    <property type="evidence" value="ECO:0007669"/>
    <property type="project" value="InterPro"/>
</dbReference>
<dbReference type="InterPro" id="IPR037396">
    <property type="entry name" value="FMN_HAD"/>
</dbReference>
<reference evidence="8" key="1">
    <citation type="journal article" date="2021" name="Nat. Commun.">
        <title>Genetic determinants of endophytism in the Arabidopsis root mycobiome.</title>
        <authorList>
            <person name="Mesny F."/>
            <person name="Miyauchi S."/>
            <person name="Thiergart T."/>
            <person name="Pickel B."/>
            <person name="Atanasova L."/>
            <person name="Karlsson M."/>
            <person name="Huettel B."/>
            <person name="Barry K.W."/>
            <person name="Haridas S."/>
            <person name="Chen C."/>
            <person name="Bauer D."/>
            <person name="Andreopoulos W."/>
            <person name="Pangilinan J."/>
            <person name="LaButti K."/>
            <person name="Riley R."/>
            <person name="Lipzen A."/>
            <person name="Clum A."/>
            <person name="Drula E."/>
            <person name="Henrissat B."/>
            <person name="Kohler A."/>
            <person name="Grigoriev I.V."/>
            <person name="Martin F.M."/>
            <person name="Hacquard S."/>
        </authorList>
    </citation>
    <scope>NUCLEOTIDE SEQUENCE</scope>
    <source>
        <strain evidence="8">MPI-CAGE-AT-0147</strain>
    </source>
</reference>
<feature type="binding site" evidence="5">
    <location>
        <position position="278"/>
    </location>
    <ligand>
        <name>glyoxylate</name>
        <dbReference type="ChEBI" id="CHEBI:36655"/>
    </ligand>
</feature>
<feature type="binding site" evidence="5">
    <location>
        <position position="173"/>
    </location>
    <ligand>
        <name>FMN</name>
        <dbReference type="ChEBI" id="CHEBI:58210"/>
    </ligand>
</feature>
<keyword evidence="5" id="KW-0285">Flavoprotein</keyword>
<gene>
    <name evidence="8" type="ORF">EDB81DRAFT_905926</name>
</gene>
<feature type="domain" description="FMN hydroxy acid dehydrogenase" evidence="7">
    <location>
        <begin position="39"/>
        <end position="382"/>
    </location>
</feature>
<feature type="binding site" evidence="5">
    <location>
        <position position="273"/>
    </location>
    <ligand>
        <name>FMN</name>
        <dbReference type="ChEBI" id="CHEBI:58210"/>
    </ligand>
</feature>
<dbReference type="SUPFAM" id="SSF51395">
    <property type="entry name" value="FMN-linked oxidoreductases"/>
    <property type="match status" value="1"/>
</dbReference>
<feature type="binding site" evidence="5">
    <location>
        <position position="275"/>
    </location>
    <ligand>
        <name>glyoxylate</name>
        <dbReference type="ChEBI" id="CHEBI:36655"/>
    </ligand>
</feature>
<feature type="signal peptide" evidence="6">
    <location>
        <begin position="1"/>
        <end position="15"/>
    </location>
</feature>
<dbReference type="Gene3D" id="3.20.20.70">
    <property type="entry name" value="Aldolase class I"/>
    <property type="match status" value="1"/>
</dbReference>
<keyword evidence="5" id="KW-0288">FMN</keyword>
<evidence type="ECO:0000256" key="4">
    <source>
        <dbReference type="PIRSR" id="PIRSR000138-1"/>
    </source>
</evidence>
<dbReference type="GO" id="GO:0016491">
    <property type="term" value="F:oxidoreductase activity"/>
    <property type="evidence" value="ECO:0007669"/>
    <property type="project" value="UniProtKB-KW"/>
</dbReference>
<keyword evidence="2" id="KW-0560">Oxidoreductase</keyword>
<evidence type="ECO:0000256" key="2">
    <source>
        <dbReference type="ARBA" id="ARBA00023002"/>
    </source>
</evidence>
<dbReference type="PIRSF" id="PIRSF000138">
    <property type="entry name" value="Al-hdrx_acd_dh"/>
    <property type="match status" value="1"/>
</dbReference>
<dbReference type="PANTHER" id="PTHR10578">
    <property type="entry name" value="S -2-HYDROXY-ACID OXIDASE-RELATED"/>
    <property type="match status" value="1"/>
</dbReference>
<feature type="binding site" evidence="5">
    <location>
        <position position="65"/>
    </location>
    <ligand>
        <name>glyoxylate</name>
        <dbReference type="ChEBI" id="CHEBI:36655"/>
    </ligand>
</feature>
<feature type="binding site" evidence="5">
    <location>
        <begin position="332"/>
        <end position="333"/>
    </location>
    <ligand>
        <name>FMN</name>
        <dbReference type="ChEBI" id="CHEBI:58210"/>
    </ligand>
</feature>
<feature type="binding site" evidence="5">
    <location>
        <position position="209"/>
    </location>
    <ligand>
        <name>glyoxylate</name>
        <dbReference type="ChEBI" id="CHEBI:36655"/>
    </ligand>
</feature>
<keyword evidence="6" id="KW-0732">Signal</keyword>
<dbReference type="Pfam" id="PF01070">
    <property type="entry name" value="FMN_dh"/>
    <property type="match status" value="2"/>
</dbReference>
<dbReference type="EMBL" id="JAGMUV010000017">
    <property type="protein sequence ID" value="KAH7131072.1"/>
    <property type="molecule type" value="Genomic_DNA"/>
</dbReference>
<feature type="binding site" evidence="5">
    <location>
        <begin position="309"/>
        <end position="313"/>
    </location>
    <ligand>
        <name>FMN</name>
        <dbReference type="ChEBI" id="CHEBI:58210"/>
    </ligand>
</feature>
<comment type="cofactor">
    <cofactor evidence="1">
        <name>FMN</name>
        <dbReference type="ChEBI" id="CHEBI:58210"/>
    </cofactor>
</comment>
<name>A0A9P9IRY4_9HYPO</name>
<comment type="caution">
    <text evidence="8">The sequence shown here is derived from an EMBL/GenBank/DDBJ whole genome shotgun (WGS) entry which is preliminary data.</text>
</comment>
<dbReference type="PANTHER" id="PTHR10578:SF140">
    <property type="entry name" value="FMN HYDROXY ACID DEHYDROGENASE DOMAIN-CONTAINING PROTEIN"/>
    <property type="match status" value="1"/>
</dbReference>
<feature type="binding site" evidence="5">
    <location>
        <position position="251"/>
    </location>
    <ligand>
        <name>FMN</name>
        <dbReference type="ChEBI" id="CHEBI:58210"/>
    </ligand>
</feature>
<dbReference type="OrthoDB" id="1925334at2759"/>
<feature type="binding site" evidence="5">
    <location>
        <position position="149"/>
    </location>
    <ligand>
        <name>FMN</name>
        <dbReference type="ChEBI" id="CHEBI:58210"/>
    </ligand>
</feature>
<dbReference type="AlphaFoldDB" id="A0A9P9IRY4"/>
<evidence type="ECO:0000256" key="6">
    <source>
        <dbReference type="SAM" id="SignalP"/>
    </source>
</evidence>
<dbReference type="InterPro" id="IPR013785">
    <property type="entry name" value="Aldolase_TIM"/>
</dbReference>
<feature type="binding site" evidence="5">
    <location>
        <begin position="120"/>
        <end position="122"/>
    </location>
    <ligand>
        <name>FMN</name>
        <dbReference type="ChEBI" id="CHEBI:58210"/>
    </ligand>
</feature>
<evidence type="ECO:0000256" key="1">
    <source>
        <dbReference type="ARBA" id="ARBA00001917"/>
    </source>
</evidence>
<evidence type="ECO:0000256" key="3">
    <source>
        <dbReference type="ARBA" id="ARBA00024042"/>
    </source>
</evidence>
<feature type="active site" description="Proton acceptor" evidence="4">
    <location>
        <position position="275"/>
    </location>
</feature>
<keyword evidence="9" id="KW-1185">Reference proteome</keyword>
<dbReference type="InterPro" id="IPR012133">
    <property type="entry name" value="Alpha-hydoxy_acid_DH_FMN"/>
</dbReference>
<evidence type="ECO:0000313" key="8">
    <source>
        <dbReference type="EMBL" id="KAH7131072.1"/>
    </source>
</evidence>
<organism evidence="8 9">
    <name type="scientific">Dactylonectria macrodidyma</name>
    <dbReference type="NCBI Taxonomy" id="307937"/>
    <lineage>
        <taxon>Eukaryota</taxon>
        <taxon>Fungi</taxon>
        <taxon>Dikarya</taxon>
        <taxon>Ascomycota</taxon>
        <taxon>Pezizomycotina</taxon>
        <taxon>Sordariomycetes</taxon>
        <taxon>Hypocreomycetidae</taxon>
        <taxon>Hypocreales</taxon>
        <taxon>Nectriaceae</taxon>
        <taxon>Dactylonectria</taxon>
    </lineage>
</organism>